<accession>A0A5N7MMJ6</accession>
<proteinExistence type="predicted"/>
<dbReference type="Gene3D" id="3.40.1350.10">
    <property type="match status" value="1"/>
</dbReference>
<evidence type="ECO:0000313" key="2">
    <source>
        <dbReference type="EMBL" id="MPR27860.1"/>
    </source>
</evidence>
<comment type="caution">
    <text evidence="2">The sequence shown here is derived from an EMBL/GenBank/DDBJ whole genome shotgun (WGS) entry which is preliminary data.</text>
</comment>
<dbReference type="Proteomes" id="UP000403266">
    <property type="component" value="Unassembled WGS sequence"/>
</dbReference>
<reference evidence="2 3" key="1">
    <citation type="journal article" date="2019" name="Syst. Appl. Microbiol.">
        <title>Microvirga tunisiensis sp. nov., a root nodule symbiotic bacterium isolated from Lupinus micranthus and L. luteus grown in Northern Tunisia.</title>
        <authorList>
            <person name="Msaddak A."/>
            <person name="Rejili M."/>
            <person name="Duran D."/>
            <person name="Mars M."/>
            <person name="Palacios J.M."/>
            <person name="Ruiz-Argueso T."/>
            <person name="Rey L."/>
            <person name="Imperial J."/>
        </authorList>
    </citation>
    <scope>NUCLEOTIDE SEQUENCE [LARGE SCALE GENOMIC DNA]</scope>
    <source>
        <strain evidence="2 3">Lmie10</strain>
    </source>
</reference>
<organism evidence="2 3">
    <name type="scientific">Microvirga tunisiensis</name>
    <dbReference type="NCBI Taxonomy" id="2108360"/>
    <lineage>
        <taxon>Bacteria</taxon>
        <taxon>Pseudomonadati</taxon>
        <taxon>Pseudomonadota</taxon>
        <taxon>Alphaproteobacteria</taxon>
        <taxon>Hyphomicrobiales</taxon>
        <taxon>Methylobacteriaceae</taxon>
        <taxon>Microvirga</taxon>
    </lineage>
</organism>
<protein>
    <submittedName>
        <fullName evidence="2">DUF4268 domain-containing protein</fullName>
    </submittedName>
</protein>
<dbReference type="EMBL" id="VOSK01000111">
    <property type="protein sequence ID" value="MPR27860.1"/>
    <property type="molecule type" value="Genomic_DNA"/>
</dbReference>
<feature type="domain" description="DUF4268" evidence="1">
    <location>
        <begin position="198"/>
        <end position="332"/>
    </location>
</feature>
<dbReference type="GO" id="GO:0003676">
    <property type="term" value="F:nucleic acid binding"/>
    <property type="evidence" value="ECO:0007669"/>
    <property type="project" value="InterPro"/>
</dbReference>
<keyword evidence="3" id="KW-1185">Reference proteome</keyword>
<evidence type="ECO:0000259" key="1">
    <source>
        <dbReference type="Pfam" id="PF14088"/>
    </source>
</evidence>
<sequence>MTALTLALGRETFEGFYVTTLLGRLERVPLREVWEHEASNFTPWLAHADNISLLAGVLHLGDLVVEATEKDVGRFSADIVARDEEGNLVLIENQLEPTDHRHLGQILTYLAGLSDTATVVWIAREFLEEHRAAIDWLNANTIDRYSFFGVEIEVVKITGSSALAANFNVVAKPNDWSRRVGSTARRLGETPVNDKQRLYEEYWALLGERFSKATGRRVLTKPNRANWYSFGIGGKGFSLSVVLNPAERWIRAELWIGNGLAKAIFQEFLKEQEAIEKEYGSTLEWEELPTRKGARISAYLRDQDVSVKTTWPEQHDWLVKQLENIRRVFQPRIRSIDFSSLRNVYGESEETDMVGVADSVAAS</sequence>
<dbReference type="Pfam" id="PF14088">
    <property type="entry name" value="DUF4268"/>
    <property type="match status" value="1"/>
</dbReference>
<evidence type="ECO:0000313" key="3">
    <source>
        <dbReference type="Proteomes" id="UP000403266"/>
    </source>
</evidence>
<dbReference type="InterPro" id="IPR025364">
    <property type="entry name" value="DUF4268"/>
</dbReference>
<dbReference type="InterPro" id="IPR011856">
    <property type="entry name" value="tRNA_endonuc-like_dom_sf"/>
</dbReference>
<name>A0A5N7MMJ6_9HYPH</name>
<dbReference type="AlphaFoldDB" id="A0A5N7MMJ6"/>
<gene>
    <name evidence="2" type="ORF">FS320_22495</name>
</gene>